<gene>
    <name evidence="2" type="ORF">ALEPTO_LOCUS1464</name>
</gene>
<evidence type="ECO:0000313" key="2">
    <source>
        <dbReference type="EMBL" id="CAG8459564.1"/>
    </source>
</evidence>
<dbReference type="Proteomes" id="UP000789508">
    <property type="component" value="Unassembled WGS sequence"/>
</dbReference>
<evidence type="ECO:0000256" key="1">
    <source>
        <dbReference type="SAM" id="MobiDB-lite"/>
    </source>
</evidence>
<evidence type="ECO:0000313" key="3">
    <source>
        <dbReference type="Proteomes" id="UP000789508"/>
    </source>
</evidence>
<accession>A0A9N8VM80</accession>
<dbReference type="OrthoDB" id="2426996at2759"/>
<name>A0A9N8VM80_9GLOM</name>
<proteinExistence type="predicted"/>
<reference evidence="2" key="1">
    <citation type="submission" date="2021-06" db="EMBL/GenBank/DDBJ databases">
        <authorList>
            <person name="Kallberg Y."/>
            <person name="Tangrot J."/>
            <person name="Rosling A."/>
        </authorList>
    </citation>
    <scope>NUCLEOTIDE SEQUENCE</scope>
    <source>
        <strain evidence="2">FL130A</strain>
    </source>
</reference>
<dbReference type="EMBL" id="CAJVPS010000162">
    <property type="protein sequence ID" value="CAG8459564.1"/>
    <property type="molecule type" value="Genomic_DNA"/>
</dbReference>
<keyword evidence="3" id="KW-1185">Reference proteome</keyword>
<sequence length="267" mass="29480">MATIPAPIFSGGYDEDIDIFISRLSAYLAGIDINPVGRARDRAFGILRGCLSGSALDWFDRKILGKRWELHNILANHGQANIAGIQGRTMTQMNTSNSFRNPSIAHTYANVPANNAVTIGQFLRGLSPDLEDDADRIGTEQPLENLFTILERIETRRLEKRLGLTSKISQSKYKSSPSKGSKNIYSGDTGLTEADVERIVKAQMTSIQLTSPHLQSSSQQISQSDLQAITKSIQDTLARAVKTLENKKTSYKQKSDNAKKVEDIIIK</sequence>
<feature type="compositionally biased region" description="Low complexity" evidence="1">
    <location>
        <begin position="168"/>
        <end position="182"/>
    </location>
</feature>
<comment type="caution">
    <text evidence="2">The sequence shown here is derived from an EMBL/GenBank/DDBJ whole genome shotgun (WGS) entry which is preliminary data.</text>
</comment>
<feature type="region of interest" description="Disordered" evidence="1">
    <location>
        <begin position="168"/>
        <end position="188"/>
    </location>
</feature>
<organism evidence="2 3">
    <name type="scientific">Ambispora leptoticha</name>
    <dbReference type="NCBI Taxonomy" id="144679"/>
    <lineage>
        <taxon>Eukaryota</taxon>
        <taxon>Fungi</taxon>
        <taxon>Fungi incertae sedis</taxon>
        <taxon>Mucoromycota</taxon>
        <taxon>Glomeromycotina</taxon>
        <taxon>Glomeromycetes</taxon>
        <taxon>Archaeosporales</taxon>
        <taxon>Ambisporaceae</taxon>
        <taxon>Ambispora</taxon>
    </lineage>
</organism>
<dbReference type="AlphaFoldDB" id="A0A9N8VM80"/>
<protein>
    <submittedName>
        <fullName evidence="2">7181_t:CDS:1</fullName>
    </submittedName>
</protein>